<reference evidence="2" key="1">
    <citation type="submission" date="2021-02" db="EMBL/GenBank/DDBJ databases">
        <authorList>
            <person name="Dougan E. K."/>
            <person name="Rhodes N."/>
            <person name="Thang M."/>
            <person name="Chan C."/>
        </authorList>
    </citation>
    <scope>NUCLEOTIDE SEQUENCE</scope>
</reference>
<dbReference type="InterPro" id="IPR021122">
    <property type="entry name" value="RNA_ligase_dom_REL/Rnl2"/>
</dbReference>
<dbReference type="AlphaFoldDB" id="A0A812IA53"/>
<accession>A0A812IA53</accession>
<proteinExistence type="predicted"/>
<name>A0A812IA53_9DINO</name>
<sequence length="321" mass="34613">MAAFVGYGKIPLGSCGEADSGGDWCVTDEKVHGANFSIHVDRCGSMRCAKRTAFLKEHEDFFGHFGMLSRCRTDFRRLAEEVFQMAGAVVDTVTLFGELCGGKYPQKTVPEQPNVRPVQTGVWYSPCVEFVLFDIALCGPTGRSFMAFKSVAELAAKHKLPCVPVLLVGSRGDCANFNPKFESKVPAALGLPVLSGNFAEGIVVKPWEESTAAEDRPILKIKIQDFSEGGGCPPAPGDPAMRDYLLGQVNANRLDSAASKVGSADVMDHWDAIVDLVMEDIRDDVGEDPTLAALWPQLRCEAFDLLAARYAQGGEGDAEAS</sequence>
<dbReference type="SUPFAM" id="SSF56091">
    <property type="entry name" value="DNA ligase/mRNA capping enzyme, catalytic domain"/>
    <property type="match status" value="1"/>
</dbReference>
<dbReference type="Pfam" id="PF09414">
    <property type="entry name" value="RNA_ligase"/>
    <property type="match status" value="1"/>
</dbReference>
<dbReference type="Proteomes" id="UP000604046">
    <property type="component" value="Unassembled WGS sequence"/>
</dbReference>
<feature type="domain" description="RNA ligase" evidence="1">
    <location>
        <begin position="26"/>
        <end position="222"/>
    </location>
</feature>
<evidence type="ECO:0000313" key="2">
    <source>
        <dbReference type="EMBL" id="CAE7024677.1"/>
    </source>
</evidence>
<protein>
    <submittedName>
        <fullName evidence="2">REL2 protein</fullName>
    </submittedName>
</protein>
<dbReference type="Gene3D" id="3.30.1490.70">
    <property type="match status" value="1"/>
</dbReference>
<organism evidence="2 3">
    <name type="scientific">Symbiodinium natans</name>
    <dbReference type="NCBI Taxonomy" id="878477"/>
    <lineage>
        <taxon>Eukaryota</taxon>
        <taxon>Sar</taxon>
        <taxon>Alveolata</taxon>
        <taxon>Dinophyceae</taxon>
        <taxon>Suessiales</taxon>
        <taxon>Symbiodiniaceae</taxon>
        <taxon>Symbiodinium</taxon>
    </lineage>
</organism>
<gene>
    <name evidence="2" type="primary">REL2</name>
    <name evidence="2" type="ORF">SNAT2548_LOCUS3103</name>
</gene>
<dbReference type="EMBL" id="CAJNDS010000191">
    <property type="protein sequence ID" value="CAE7024677.1"/>
    <property type="molecule type" value="Genomic_DNA"/>
</dbReference>
<evidence type="ECO:0000313" key="3">
    <source>
        <dbReference type="Proteomes" id="UP000604046"/>
    </source>
</evidence>
<comment type="caution">
    <text evidence="2">The sequence shown here is derived from an EMBL/GenBank/DDBJ whole genome shotgun (WGS) entry which is preliminary data.</text>
</comment>
<dbReference type="OrthoDB" id="411510at2759"/>
<keyword evidence="3" id="KW-1185">Reference proteome</keyword>
<dbReference type="Gene3D" id="3.30.470.30">
    <property type="entry name" value="DNA ligase/mRNA capping enzyme"/>
    <property type="match status" value="1"/>
</dbReference>
<evidence type="ECO:0000259" key="1">
    <source>
        <dbReference type="Pfam" id="PF09414"/>
    </source>
</evidence>